<keyword evidence="4" id="KW-0862">Zinc</keyword>
<evidence type="ECO:0000256" key="4">
    <source>
        <dbReference type="PROSITE-ProRule" id="PRU00236"/>
    </source>
</evidence>
<dbReference type="GO" id="GO:0017136">
    <property type="term" value="F:histone deacetylase activity, NAD-dependent"/>
    <property type="evidence" value="ECO:0007669"/>
    <property type="project" value="TreeGrafter"/>
</dbReference>
<dbReference type="Pfam" id="PF02146">
    <property type="entry name" value="SIR2"/>
    <property type="match status" value="1"/>
</dbReference>
<accession>A0A6A6PBR4</accession>
<sequence>MPPLMRIPYTAPLPPALTIPASARTVSGAVAALAAFLTAPPAPHLLRQGGGAGSAAGLEGRRGRGGPASGGAVLLSGAGVSVASGLADYRGQSGTYTLNKSYKPIYYSEFVNEDYARRRYWARSFLGWSTLDRARPNRAHWAVKELGEMGLVGEVITQNVDSFHPTVHPSLPTTELHGALRSVVCLSCGTHYPRSSFQRILARLNPTWAAFLADLERSGALSSEDPAHRRARGLRTNPDGDVDVPGVQYDRFAYPACPRCAGRKRGAAGAEAAGLWADELSAGGEEPYPDHHHPHRPSATLLDGPHAAVLKPAVVMFGEAIAPPVRAAADAALDRAGRLLVVGSSLATYSAWRLARRAKERGIPVGVVNLGGVRGEEAFFADVEDGADGIVERDYASQNSC</sequence>
<dbReference type="InterPro" id="IPR029035">
    <property type="entry name" value="DHS-like_NAD/FAD-binding_dom"/>
</dbReference>
<evidence type="ECO:0000313" key="7">
    <source>
        <dbReference type="Proteomes" id="UP000799766"/>
    </source>
</evidence>
<name>A0A6A6PBR4_9PEZI</name>
<comment type="similarity">
    <text evidence="1">Belongs to the sirtuin family. Class I subfamily.</text>
</comment>
<dbReference type="GO" id="GO:0046872">
    <property type="term" value="F:metal ion binding"/>
    <property type="evidence" value="ECO:0007669"/>
    <property type="project" value="UniProtKB-KW"/>
</dbReference>
<keyword evidence="7" id="KW-1185">Reference proteome</keyword>
<dbReference type="SUPFAM" id="SSF52467">
    <property type="entry name" value="DHS-like NAD/FAD-binding domain"/>
    <property type="match status" value="1"/>
</dbReference>
<keyword evidence="2" id="KW-0808">Transferase</keyword>
<dbReference type="Gene3D" id="3.30.1600.10">
    <property type="entry name" value="SIR2/SIRT2 'Small Domain"/>
    <property type="match status" value="2"/>
</dbReference>
<evidence type="ECO:0000256" key="1">
    <source>
        <dbReference type="ARBA" id="ARBA00006924"/>
    </source>
</evidence>
<feature type="binding site" evidence="4">
    <location>
        <position position="260"/>
    </location>
    <ligand>
        <name>Zn(2+)</name>
        <dbReference type="ChEBI" id="CHEBI:29105"/>
    </ligand>
</feature>
<evidence type="ECO:0000259" key="5">
    <source>
        <dbReference type="PROSITE" id="PS50305"/>
    </source>
</evidence>
<feature type="binding site" evidence="4">
    <location>
        <position position="185"/>
    </location>
    <ligand>
        <name>Zn(2+)</name>
        <dbReference type="ChEBI" id="CHEBI:29105"/>
    </ligand>
</feature>
<dbReference type="EMBL" id="MU001671">
    <property type="protein sequence ID" value="KAF2461386.1"/>
    <property type="molecule type" value="Genomic_DNA"/>
</dbReference>
<dbReference type="Proteomes" id="UP000799766">
    <property type="component" value="Unassembled WGS sequence"/>
</dbReference>
<dbReference type="InterPro" id="IPR026590">
    <property type="entry name" value="Ssirtuin_cat_dom"/>
</dbReference>
<dbReference type="PROSITE" id="PS50305">
    <property type="entry name" value="SIRTUIN"/>
    <property type="match status" value="1"/>
</dbReference>
<dbReference type="PANTHER" id="PTHR11085">
    <property type="entry name" value="NAD-DEPENDENT PROTEIN DEACYLASE SIRTUIN-5, MITOCHONDRIAL-RELATED"/>
    <property type="match status" value="1"/>
</dbReference>
<proteinExistence type="inferred from homology"/>
<dbReference type="GO" id="GO:0070403">
    <property type="term" value="F:NAD+ binding"/>
    <property type="evidence" value="ECO:0007669"/>
    <property type="project" value="InterPro"/>
</dbReference>
<reference evidence="6" key="1">
    <citation type="journal article" date="2020" name="Stud. Mycol.">
        <title>101 Dothideomycetes genomes: a test case for predicting lifestyles and emergence of pathogens.</title>
        <authorList>
            <person name="Haridas S."/>
            <person name="Albert R."/>
            <person name="Binder M."/>
            <person name="Bloem J."/>
            <person name="Labutti K."/>
            <person name="Salamov A."/>
            <person name="Andreopoulos B."/>
            <person name="Baker S."/>
            <person name="Barry K."/>
            <person name="Bills G."/>
            <person name="Bluhm B."/>
            <person name="Cannon C."/>
            <person name="Castanera R."/>
            <person name="Culley D."/>
            <person name="Daum C."/>
            <person name="Ezra D."/>
            <person name="Gonzalez J."/>
            <person name="Henrissat B."/>
            <person name="Kuo A."/>
            <person name="Liang C."/>
            <person name="Lipzen A."/>
            <person name="Lutzoni F."/>
            <person name="Magnuson J."/>
            <person name="Mondo S."/>
            <person name="Nolan M."/>
            <person name="Ohm R."/>
            <person name="Pangilinan J."/>
            <person name="Park H.-J."/>
            <person name="Ramirez L."/>
            <person name="Alfaro M."/>
            <person name="Sun H."/>
            <person name="Tritt A."/>
            <person name="Yoshinaga Y."/>
            <person name="Zwiers L.-H."/>
            <person name="Turgeon B."/>
            <person name="Goodwin S."/>
            <person name="Spatafora J."/>
            <person name="Crous P."/>
            <person name="Grigoriev I."/>
        </authorList>
    </citation>
    <scope>NUCLEOTIDE SEQUENCE</scope>
    <source>
        <strain evidence="6">ATCC 16933</strain>
    </source>
</reference>
<evidence type="ECO:0000256" key="2">
    <source>
        <dbReference type="ARBA" id="ARBA00022679"/>
    </source>
</evidence>
<dbReference type="Gene3D" id="3.40.50.1220">
    <property type="entry name" value="TPP-binding domain"/>
    <property type="match status" value="2"/>
</dbReference>
<dbReference type="OrthoDB" id="424302at2759"/>
<gene>
    <name evidence="6" type="ORF">BDY21DRAFT_383446</name>
</gene>
<feature type="binding site" evidence="4">
    <location>
        <position position="188"/>
    </location>
    <ligand>
        <name>Zn(2+)</name>
        <dbReference type="ChEBI" id="CHEBI:29105"/>
    </ligand>
</feature>
<dbReference type="InterPro" id="IPR003000">
    <property type="entry name" value="Sirtuin"/>
</dbReference>
<organism evidence="6 7">
    <name type="scientific">Lineolata rhizophorae</name>
    <dbReference type="NCBI Taxonomy" id="578093"/>
    <lineage>
        <taxon>Eukaryota</taxon>
        <taxon>Fungi</taxon>
        <taxon>Dikarya</taxon>
        <taxon>Ascomycota</taxon>
        <taxon>Pezizomycotina</taxon>
        <taxon>Dothideomycetes</taxon>
        <taxon>Dothideomycetes incertae sedis</taxon>
        <taxon>Lineolatales</taxon>
        <taxon>Lineolataceae</taxon>
        <taxon>Lineolata</taxon>
    </lineage>
</organism>
<dbReference type="InterPro" id="IPR050134">
    <property type="entry name" value="NAD-dep_sirtuin_deacylases"/>
</dbReference>
<dbReference type="InterPro" id="IPR026591">
    <property type="entry name" value="Sirtuin_cat_small_dom_sf"/>
</dbReference>
<keyword evidence="4" id="KW-0479">Metal-binding</keyword>
<evidence type="ECO:0000256" key="3">
    <source>
        <dbReference type="ARBA" id="ARBA00023027"/>
    </source>
</evidence>
<feature type="active site" description="Proton acceptor" evidence="4">
    <location>
        <position position="177"/>
    </location>
</feature>
<evidence type="ECO:0000313" key="6">
    <source>
        <dbReference type="EMBL" id="KAF2461386.1"/>
    </source>
</evidence>
<protein>
    <submittedName>
        <fullName evidence="6">DHS-like NAD/FAD-binding domain-containing protein</fullName>
    </submittedName>
</protein>
<dbReference type="AlphaFoldDB" id="A0A6A6PBR4"/>
<feature type="domain" description="Deacetylase sirtuin-type" evidence="5">
    <location>
        <begin position="42"/>
        <end position="401"/>
    </location>
</feature>
<keyword evidence="3" id="KW-0520">NAD</keyword>
<feature type="binding site" evidence="4">
    <location>
        <position position="257"/>
    </location>
    <ligand>
        <name>Zn(2+)</name>
        <dbReference type="ChEBI" id="CHEBI:29105"/>
    </ligand>
</feature>
<dbReference type="PANTHER" id="PTHR11085:SF10">
    <property type="entry name" value="NAD-DEPENDENT PROTEIN DEACYLASE SIRTUIN-5, MITOCHONDRIAL-RELATED"/>
    <property type="match status" value="1"/>
</dbReference>